<dbReference type="Proteomes" id="UP001239111">
    <property type="component" value="Chromosome 2"/>
</dbReference>
<protein>
    <submittedName>
        <fullName evidence="1">Uncharacterized protein</fullName>
    </submittedName>
</protein>
<sequence>MDRGPGIAEQPHRRHGTSASARGAAPDPYSVDADTVLNKWLRLGLPTHQHTETLEVAWALSFLPGEAWGNGTQNCGMAVSRRCADAEELPNVTFFVNYIIWQWLPLKNIVSSYGRFVKTTNVIETYHVFANKEYGPHPPIFEFLSSTEEVMEIMMLKYASVRRRNVVPNTRSMNQMQEDKALLAQQNRLKLGRISISDYMLFCVSQRRLQHFPGKVEEQCSTGNSCLYQSHIQTHLRSANRNFNIANAGELPTAEELAAEASFARDIQDVFRRNNDHQGGVFEDIVPMNARQARERRPIGLLHIEAMPELEEEADLEDEAQQQGQAQFPARQPHNMISVPRRGRGRRENQARRPRGRPRRVYAERGVDDPEIAVGVQNVGVGIRNELDQPRLFEPENDHLADDFFDEDLEMDENPVNNLTPPISRSVSPIMLADPVDDSSGDEAMELDGQDGNEAARADLGLPAGGSPLIDSPPPRSRSVLLIVLHEPIDGGVADSSADEGMEVGQESHTDDNEQSSEEEQALPPIPEHAIHRRSRSGEKRLRRSIDELRPVSPDLVIMNVQEPSVPEPRVPEQSAPEPAVSEPSVSAPVVPEISGPEPTAPSNQRGSDRPSSTTQNESFANVHHILAQKRKRHRRRFPTTTTAKGKRRCKTASKKLKKRLQESKDVVATLRAQVAAMNVERESQGNGIYN</sequence>
<dbReference type="EMBL" id="CM056742">
    <property type="protein sequence ID" value="KAJ8677026.1"/>
    <property type="molecule type" value="Genomic_DNA"/>
</dbReference>
<evidence type="ECO:0000313" key="1">
    <source>
        <dbReference type="EMBL" id="KAJ8677026.1"/>
    </source>
</evidence>
<keyword evidence="2" id="KW-1185">Reference proteome</keyword>
<comment type="caution">
    <text evidence="1">The sequence shown here is derived from an EMBL/GenBank/DDBJ whole genome shotgun (WGS) entry which is preliminary data.</text>
</comment>
<name>A0ACC2P1T5_9HYME</name>
<accession>A0ACC2P1T5</accession>
<gene>
    <name evidence="1" type="ORF">QAD02_012813</name>
</gene>
<evidence type="ECO:0000313" key="2">
    <source>
        <dbReference type="Proteomes" id="UP001239111"/>
    </source>
</evidence>
<organism evidence="1 2">
    <name type="scientific">Eretmocerus hayati</name>
    <dbReference type="NCBI Taxonomy" id="131215"/>
    <lineage>
        <taxon>Eukaryota</taxon>
        <taxon>Metazoa</taxon>
        <taxon>Ecdysozoa</taxon>
        <taxon>Arthropoda</taxon>
        <taxon>Hexapoda</taxon>
        <taxon>Insecta</taxon>
        <taxon>Pterygota</taxon>
        <taxon>Neoptera</taxon>
        <taxon>Endopterygota</taxon>
        <taxon>Hymenoptera</taxon>
        <taxon>Apocrita</taxon>
        <taxon>Proctotrupomorpha</taxon>
        <taxon>Chalcidoidea</taxon>
        <taxon>Aphelinidae</taxon>
        <taxon>Aphelininae</taxon>
        <taxon>Eretmocerus</taxon>
    </lineage>
</organism>
<reference evidence="1" key="1">
    <citation type="submission" date="2023-04" db="EMBL/GenBank/DDBJ databases">
        <title>A chromosome-level genome assembly of the parasitoid wasp Eretmocerus hayati.</title>
        <authorList>
            <person name="Zhong Y."/>
            <person name="Liu S."/>
            <person name="Liu Y."/>
        </authorList>
    </citation>
    <scope>NUCLEOTIDE SEQUENCE</scope>
    <source>
        <strain evidence="1">ZJU_SS_LIU_2023</strain>
    </source>
</reference>
<proteinExistence type="predicted"/>